<dbReference type="RefSeq" id="WP_147845311.1">
    <property type="nucleotide sequence ID" value="NZ_VDUZ01000002.1"/>
</dbReference>
<reference evidence="4 5" key="1">
    <citation type="submission" date="2019-06" db="EMBL/GenBank/DDBJ databases">
        <title>New taxonomy in bacterial strain CC-CFT640, isolated from vineyard.</title>
        <authorList>
            <person name="Lin S.-Y."/>
            <person name="Tsai C.-F."/>
            <person name="Young C.-C."/>
        </authorList>
    </citation>
    <scope>NUCLEOTIDE SEQUENCE [LARGE SCALE GENOMIC DNA]</scope>
    <source>
        <strain evidence="4 5">CC-CFT640</strain>
    </source>
</reference>
<organism evidence="4 5">
    <name type="scientific">Vineibacter terrae</name>
    <dbReference type="NCBI Taxonomy" id="2586908"/>
    <lineage>
        <taxon>Bacteria</taxon>
        <taxon>Pseudomonadati</taxon>
        <taxon>Pseudomonadota</taxon>
        <taxon>Alphaproteobacteria</taxon>
        <taxon>Hyphomicrobiales</taxon>
        <taxon>Vineibacter</taxon>
    </lineage>
</organism>
<dbReference type="Gene3D" id="1.10.1740.10">
    <property type="match status" value="1"/>
</dbReference>
<dbReference type="PANTHER" id="PTHR30173">
    <property type="entry name" value="SIGMA 19 FACTOR"/>
    <property type="match status" value="1"/>
</dbReference>
<dbReference type="SUPFAM" id="SSF54427">
    <property type="entry name" value="NTF2-like"/>
    <property type="match status" value="1"/>
</dbReference>
<evidence type="ECO:0000313" key="5">
    <source>
        <dbReference type="Proteomes" id="UP000321638"/>
    </source>
</evidence>
<dbReference type="InterPro" id="IPR014284">
    <property type="entry name" value="RNA_pol_sigma-70_dom"/>
</dbReference>
<sequence>MPDLAAADESAATFEAERPRLRALAYRMLGTLGDAEDAVQDTYLRWHRTDRSTVRTPQAWLVSACTRICIDRLRRVRTERAAYIGPWLPEPMIVETQDSPALDDTLSLAFLVVLERLSPSERAAWLLHEAFEHDYTEIARALDKSEAACRQLVSRARQHLKEARPRFAPDRAAADGLAGRFLQACVAHDRAALMDLLAFNAEAWTDGGGKVRSALNVIVGADRVMRFILGIMRKQPADLQLRPVRINGMPGLVGYVHGTPRHTFSLDIVDGRVAGVYIVRNPDKLRHLPPMA</sequence>
<dbReference type="InterPro" id="IPR013249">
    <property type="entry name" value="RNA_pol_sigma70_r4_t2"/>
</dbReference>
<keyword evidence="5" id="KW-1185">Reference proteome</keyword>
<dbReference type="InterPro" id="IPR036388">
    <property type="entry name" value="WH-like_DNA-bd_sf"/>
</dbReference>
<dbReference type="Proteomes" id="UP000321638">
    <property type="component" value="Unassembled WGS sequence"/>
</dbReference>
<dbReference type="SUPFAM" id="SSF88659">
    <property type="entry name" value="Sigma3 and sigma4 domains of RNA polymerase sigma factors"/>
    <property type="match status" value="1"/>
</dbReference>
<comment type="caution">
    <text evidence="4">The sequence shown here is derived from an EMBL/GenBank/DDBJ whole genome shotgun (WGS) entry which is preliminary data.</text>
</comment>
<dbReference type="NCBIfam" id="TIGR02957">
    <property type="entry name" value="SigX4"/>
    <property type="match status" value="1"/>
</dbReference>
<feature type="domain" description="RNA polymerase sigma-70 region 2" evidence="2">
    <location>
        <begin position="14"/>
        <end position="77"/>
    </location>
</feature>
<dbReference type="Gene3D" id="1.10.10.10">
    <property type="entry name" value="Winged helix-like DNA-binding domain superfamily/Winged helix DNA-binding domain"/>
    <property type="match status" value="1"/>
</dbReference>
<dbReference type="InterPro" id="IPR032710">
    <property type="entry name" value="NTF2-like_dom_sf"/>
</dbReference>
<dbReference type="GO" id="GO:0016987">
    <property type="term" value="F:sigma factor activity"/>
    <property type="evidence" value="ECO:0007669"/>
    <property type="project" value="InterPro"/>
</dbReference>
<evidence type="ECO:0000313" key="4">
    <source>
        <dbReference type="EMBL" id="TXL81956.1"/>
    </source>
</evidence>
<evidence type="ECO:0000256" key="1">
    <source>
        <dbReference type="ARBA" id="ARBA00011344"/>
    </source>
</evidence>
<comment type="subunit">
    <text evidence="1">Interacts transiently with the RNA polymerase catalytic core formed by RpoA, RpoB, RpoC and RpoZ (2 alpha, 1 beta, 1 beta' and 1 omega subunit) to form the RNA polymerase holoenzyme that can initiate transcription.</text>
</comment>
<dbReference type="InterPro" id="IPR013324">
    <property type="entry name" value="RNA_pol_sigma_r3/r4-like"/>
</dbReference>
<dbReference type="InterPro" id="IPR052704">
    <property type="entry name" value="ECF_Sigma-70_Domain"/>
</dbReference>
<dbReference type="SUPFAM" id="SSF88946">
    <property type="entry name" value="Sigma2 domain of RNA polymerase sigma factors"/>
    <property type="match status" value="1"/>
</dbReference>
<dbReference type="GO" id="GO:0003677">
    <property type="term" value="F:DNA binding"/>
    <property type="evidence" value="ECO:0007669"/>
    <property type="project" value="InterPro"/>
</dbReference>
<dbReference type="InterPro" id="IPR007627">
    <property type="entry name" value="RNA_pol_sigma70_r2"/>
</dbReference>
<dbReference type="GO" id="GO:0006352">
    <property type="term" value="P:DNA-templated transcription initiation"/>
    <property type="evidence" value="ECO:0007669"/>
    <property type="project" value="InterPro"/>
</dbReference>
<dbReference type="InterPro" id="IPR014303">
    <property type="entry name" value="RNA_pol_sigma-70_ECF"/>
</dbReference>
<proteinExistence type="predicted"/>
<dbReference type="PANTHER" id="PTHR30173:SF36">
    <property type="entry name" value="ECF RNA POLYMERASE SIGMA FACTOR SIGJ"/>
    <property type="match status" value="1"/>
</dbReference>
<dbReference type="InterPro" id="IPR013325">
    <property type="entry name" value="RNA_pol_sigma_r2"/>
</dbReference>
<accession>A0A5C8PUT1</accession>
<dbReference type="NCBIfam" id="TIGR02937">
    <property type="entry name" value="sigma70-ECF"/>
    <property type="match status" value="1"/>
</dbReference>
<protein>
    <submittedName>
        <fullName evidence="4">RNA polymerase sigma-70 factor</fullName>
    </submittedName>
</protein>
<evidence type="ECO:0000259" key="2">
    <source>
        <dbReference type="Pfam" id="PF04542"/>
    </source>
</evidence>
<evidence type="ECO:0000259" key="3">
    <source>
        <dbReference type="Pfam" id="PF08281"/>
    </source>
</evidence>
<dbReference type="Pfam" id="PF08281">
    <property type="entry name" value="Sigma70_r4_2"/>
    <property type="match status" value="1"/>
</dbReference>
<name>A0A5C8PUT1_9HYPH</name>
<gene>
    <name evidence="4" type="ORF">FHP25_02495</name>
</gene>
<dbReference type="AlphaFoldDB" id="A0A5C8PUT1"/>
<dbReference type="EMBL" id="VDUZ01000002">
    <property type="protein sequence ID" value="TXL81956.1"/>
    <property type="molecule type" value="Genomic_DNA"/>
</dbReference>
<dbReference type="NCBIfam" id="NF007214">
    <property type="entry name" value="PRK09636.1"/>
    <property type="match status" value="1"/>
</dbReference>
<dbReference type="Pfam" id="PF04542">
    <property type="entry name" value="Sigma70_r2"/>
    <property type="match status" value="1"/>
</dbReference>
<dbReference type="OrthoDB" id="9794372at2"/>
<feature type="domain" description="RNA polymerase sigma factor 70 region 4 type 2" evidence="3">
    <location>
        <begin position="109"/>
        <end position="160"/>
    </location>
</feature>